<proteinExistence type="predicted"/>
<evidence type="ECO:0000259" key="3">
    <source>
        <dbReference type="Pfam" id="PF01967"/>
    </source>
</evidence>
<evidence type="ECO:0000313" key="4">
    <source>
        <dbReference type="EMBL" id="KIP11091.1"/>
    </source>
</evidence>
<dbReference type="InterPro" id="IPR036522">
    <property type="entry name" value="MoaC_sf"/>
</dbReference>
<reference evidence="4 5" key="1">
    <citation type="journal article" date="2014" name="PLoS Genet.">
        <title>Analysis of the Phlebiopsis gigantea genome, transcriptome and secretome provides insight into its pioneer colonization strategies of wood.</title>
        <authorList>
            <person name="Hori C."/>
            <person name="Ishida T."/>
            <person name="Igarashi K."/>
            <person name="Samejima M."/>
            <person name="Suzuki H."/>
            <person name="Master E."/>
            <person name="Ferreira P."/>
            <person name="Ruiz-Duenas F.J."/>
            <person name="Held B."/>
            <person name="Canessa P."/>
            <person name="Larrondo L.F."/>
            <person name="Schmoll M."/>
            <person name="Druzhinina I.S."/>
            <person name="Kubicek C.P."/>
            <person name="Gaskell J.A."/>
            <person name="Kersten P."/>
            <person name="St John F."/>
            <person name="Glasner J."/>
            <person name="Sabat G."/>
            <person name="Splinter BonDurant S."/>
            <person name="Syed K."/>
            <person name="Yadav J."/>
            <person name="Mgbeahuruike A.C."/>
            <person name="Kovalchuk A."/>
            <person name="Asiegbu F.O."/>
            <person name="Lackner G."/>
            <person name="Hoffmeister D."/>
            <person name="Rencoret J."/>
            <person name="Gutierrez A."/>
            <person name="Sun H."/>
            <person name="Lindquist E."/>
            <person name="Barry K."/>
            <person name="Riley R."/>
            <person name="Grigoriev I.V."/>
            <person name="Henrissat B."/>
            <person name="Kues U."/>
            <person name="Berka R.M."/>
            <person name="Martinez A.T."/>
            <person name="Covert S.F."/>
            <person name="Blanchette R.A."/>
            <person name="Cullen D."/>
        </authorList>
    </citation>
    <scope>NUCLEOTIDE SEQUENCE [LARGE SCALE GENOMIC DNA]</scope>
    <source>
        <strain evidence="4 5">11061_1 CR5-6</strain>
    </source>
</reference>
<dbReference type="GO" id="GO:0006777">
    <property type="term" value="P:Mo-molybdopterin cofactor biosynthetic process"/>
    <property type="evidence" value="ECO:0007669"/>
    <property type="project" value="UniProtKB-KW"/>
</dbReference>
<sequence>KGDVLAVAQLAAIMGCKRTAELIPLCHPLALAHVAVRLASSAAPPRSAFSVRCVASVTCEGKTGVEMEALTAVSVGLLTVWDMLKAVAGREMVMGEIAVVEKSGGRSGDFARRDVA</sequence>
<dbReference type="OrthoDB" id="429626at2759"/>
<dbReference type="PANTHER" id="PTHR22960:SF0">
    <property type="entry name" value="MOLYBDENUM COFACTOR BIOSYNTHESIS PROTEIN 1"/>
    <property type="match status" value="1"/>
</dbReference>
<keyword evidence="2" id="KW-0501">Molybdenum cofactor biosynthesis</keyword>
<keyword evidence="5" id="KW-1185">Reference proteome</keyword>
<dbReference type="GO" id="GO:0061799">
    <property type="term" value="F:cyclic pyranopterin monophosphate synthase activity"/>
    <property type="evidence" value="ECO:0007669"/>
    <property type="project" value="TreeGrafter"/>
</dbReference>
<protein>
    <recommendedName>
        <fullName evidence="3">Molybdopterin cofactor biosynthesis C (MoaC) domain-containing protein</fullName>
    </recommendedName>
</protein>
<accession>A0A0C3S562</accession>
<dbReference type="EMBL" id="KN840448">
    <property type="protein sequence ID" value="KIP11091.1"/>
    <property type="molecule type" value="Genomic_DNA"/>
</dbReference>
<evidence type="ECO:0000256" key="1">
    <source>
        <dbReference type="ARBA" id="ARBA00005046"/>
    </source>
</evidence>
<dbReference type="Pfam" id="PF01967">
    <property type="entry name" value="MoaC"/>
    <property type="match status" value="1"/>
</dbReference>
<dbReference type="GO" id="GO:0061798">
    <property type="term" value="F:GTP 3',8'-cyclase activity"/>
    <property type="evidence" value="ECO:0007669"/>
    <property type="project" value="TreeGrafter"/>
</dbReference>
<gene>
    <name evidence="4" type="ORF">PHLGIDRAFT_64245</name>
</gene>
<dbReference type="InterPro" id="IPR002820">
    <property type="entry name" value="Mopterin_CF_biosynth-C_dom"/>
</dbReference>
<dbReference type="InterPro" id="IPR050105">
    <property type="entry name" value="MoCo_biosynth_MoaA/MoaC"/>
</dbReference>
<dbReference type="STRING" id="745531.A0A0C3S562"/>
<dbReference type="Proteomes" id="UP000053257">
    <property type="component" value="Unassembled WGS sequence"/>
</dbReference>
<evidence type="ECO:0000313" key="5">
    <source>
        <dbReference type="Proteomes" id="UP000053257"/>
    </source>
</evidence>
<organism evidence="4 5">
    <name type="scientific">Phlebiopsis gigantea (strain 11061_1 CR5-6)</name>
    <name type="common">White-rot fungus</name>
    <name type="synonym">Peniophora gigantea</name>
    <dbReference type="NCBI Taxonomy" id="745531"/>
    <lineage>
        <taxon>Eukaryota</taxon>
        <taxon>Fungi</taxon>
        <taxon>Dikarya</taxon>
        <taxon>Basidiomycota</taxon>
        <taxon>Agaricomycotina</taxon>
        <taxon>Agaricomycetes</taxon>
        <taxon>Polyporales</taxon>
        <taxon>Phanerochaetaceae</taxon>
        <taxon>Phlebiopsis</taxon>
    </lineage>
</organism>
<dbReference type="HOGENOM" id="CLU_074693_2_0_1"/>
<feature type="domain" description="Molybdopterin cofactor biosynthesis C (MoaC)" evidence="3">
    <location>
        <begin position="1"/>
        <end position="105"/>
    </location>
</feature>
<dbReference type="SUPFAM" id="SSF55040">
    <property type="entry name" value="Molybdenum cofactor biosynthesis protein C, MoaC"/>
    <property type="match status" value="1"/>
</dbReference>
<comment type="pathway">
    <text evidence="1">Cofactor biosynthesis; molybdopterin biosynthesis.</text>
</comment>
<evidence type="ECO:0000256" key="2">
    <source>
        <dbReference type="ARBA" id="ARBA00023150"/>
    </source>
</evidence>
<name>A0A0C3S562_PHLG1</name>
<dbReference type="PANTHER" id="PTHR22960">
    <property type="entry name" value="MOLYBDOPTERIN COFACTOR SYNTHESIS PROTEIN A"/>
    <property type="match status" value="1"/>
</dbReference>
<dbReference type="AlphaFoldDB" id="A0A0C3S562"/>
<dbReference type="UniPathway" id="UPA00344"/>
<dbReference type="Gene3D" id="3.30.70.640">
    <property type="entry name" value="Molybdopterin cofactor biosynthesis C (MoaC) domain"/>
    <property type="match status" value="1"/>
</dbReference>
<feature type="non-terminal residue" evidence="4">
    <location>
        <position position="1"/>
    </location>
</feature>